<dbReference type="InterPro" id="IPR029061">
    <property type="entry name" value="THDP-binding"/>
</dbReference>
<dbReference type="Pfam" id="PF02780">
    <property type="entry name" value="Transketolase_C"/>
    <property type="match status" value="1"/>
</dbReference>
<feature type="domain" description="Transketolase-like pyrimidine-binding" evidence="1">
    <location>
        <begin position="29"/>
        <end position="194"/>
    </location>
</feature>
<gene>
    <name evidence="2" type="primary">tklB</name>
    <name evidence="2" type="ORF">DESUT3_08700</name>
</gene>
<dbReference type="Gene3D" id="3.40.50.920">
    <property type="match status" value="1"/>
</dbReference>
<sequence>MTMCCFRGFAFTNYESRITNYGFFMSEMIATRDAYGKALVELGRENSRVVALDADLSGSTKTAMFGKEFPERFFNAGIAEANMVGMAAGLAAGGMIPFASTFAVFAAGRAFEQIRQSLAYPKLNVKVVATHGGITVGEDGGSHQSVEDLAIMRALPNMTVLCPADGPETAAAIRAAAAYHGPVYIRLGRSKVPVVFEGGCDFAIGRGATLRDGSDLTFITTGLMTAQALDAAKILEEGNVSARVVHLGSIKPLDVDLVLKAARETGAVVTAEEHSVVGGLGGAVCEVLSEGYPVPVERVGLRDVFGQSGTAEELLAHYGLTAGHLVEAAERVLQKKK</sequence>
<dbReference type="InterPro" id="IPR033248">
    <property type="entry name" value="Transketolase_C"/>
</dbReference>
<dbReference type="PANTHER" id="PTHR43825:SF1">
    <property type="entry name" value="TRANSKETOLASE-LIKE PYRIMIDINE-BINDING DOMAIN-CONTAINING PROTEIN"/>
    <property type="match status" value="1"/>
</dbReference>
<dbReference type="SUPFAM" id="SSF52922">
    <property type="entry name" value="TK C-terminal domain-like"/>
    <property type="match status" value="1"/>
</dbReference>
<evidence type="ECO:0000259" key="1">
    <source>
        <dbReference type="SMART" id="SM00861"/>
    </source>
</evidence>
<reference evidence="2 3" key="1">
    <citation type="journal article" date="2016" name="C (Basel)">
        <title>Selective Growth of and Electricity Production by Marine Exoelectrogenic Bacteria in Self-Aggregated Hydrogel of Microbially Reduced Graphene Oxide.</title>
        <authorList>
            <person name="Yoshida N."/>
            <person name="Goto Y."/>
            <person name="Miyata Y."/>
        </authorList>
    </citation>
    <scope>NUCLEOTIDE SEQUENCE [LARGE SCALE GENOMIC DNA]</scope>
    <source>
        <strain evidence="2 3">NIT-T3</strain>
    </source>
</reference>
<dbReference type="Proteomes" id="UP001319827">
    <property type="component" value="Chromosome"/>
</dbReference>
<dbReference type="EMBL" id="AP024355">
    <property type="protein sequence ID" value="BCR03801.1"/>
    <property type="molecule type" value="Genomic_DNA"/>
</dbReference>
<dbReference type="Pfam" id="PF02779">
    <property type="entry name" value="Transket_pyr"/>
    <property type="match status" value="1"/>
</dbReference>
<protein>
    <submittedName>
        <fullName evidence="2">Transketolase</fullName>
    </submittedName>
</protein>
<dbReference type="PANTHER" id="PTHR43825">
    <property type="entry name" value="PYRUVATE DEHYDROGENASE E1 COMPONENT"/>
    <property type="match status" value="1"/>
</dbReference>
<dbReference type="InterPro" id="IPR009014">
    <property type="entry name" value="Transketo_C/PFOR_II"/>
</dbReference>
<proteinExistence type="predicted"/>
<dbReference type="SMART" id="SM00861">
    <property type="entry name" value="Transket_pyr"/>
    <property type="match status" value="1"/>
</dbReference>
<name>A0ABM8HPV4_9BACT</name>
<dbReference type="SUPFAM" id="SSF52518">
    <property type="entry name" value="Thiamin diphosphate-binding fold (THDP-binding)"/>
    <property type="match status" value="1"/>
</dbReference>
<evidence type="ECO:0000313" key="2">
    <source>
        <dbReference type="EMBL" id="BCR03801.1"/>
    </source>
</evidence>
<dbReference type="Gene3D" id="3.40.50.970">
    <property type="match status" value="1"/>
</dbReference>
<organism evidence="2 3">
    <name type="scientific">Desulfuromonas versatilis</name>
    <dbReference type="NCBI Taxonomy" id="2802975"/>
    <lineage>
        <taxon>Bacteria</taxon>
        <taxon>Pseudomonadati</taxon>
        <taxon>Thermodesulfobacteriota</taxon>
        <taxon>Desulfuromonadia</taxon>
        <taxon>Desulfuromonadales</taxon>
        <taxon>Desulfuromonadaceae</taxon>
        <taxon>Desulfuromonas</taxon>
    </lineage>
</organism>
<keyword evidence="3" id="KW-1185">Reference proteome</keyword>
<dbReference type="InterPro" id="IPR005475">
    <property type="entry name" value="Transketolase-like_Pyr-bd"/>
</dbReference>
<evidence type="ECO:0000313" key="3">
    <source>
        <dbReference type="Proteomes" id="UP001319827"/>
    </source>
</evidence>
<reference evidence="2 3" key="2">
    <citation type="journal article" date="2021" name="Int. J. Syst. Evol. Microbiol.">
        <title>Isolation and Polyphasic Characterization of Desulfuromonas versatilis sp. Nov., an Electrogenic Bacteria Capable of Versatile Metabolism Isolated from a Graphene Oxide-Reducing Enrichment Culture.</title>
        <authorList>
            <person name="Xie L."/>
            <person name="Yoshida N."/>
            <person name="Ishii S."/>
            <person name="Meng L."/>
        </authorList>
    </citation>
    <scope>NUCLEOTIDE SEQUENCE [LARGE SCALE GENOMIC DNA]</scope>
    <source>
        <strain evidence="2 3">NIT-T3</strain>
    </source>
</reference>
<accession>A0ABM8HPV4</accession>
<dbReference type="CDD" id="cd07033">
    <property type="entry name" value="TPP_PYR_DXS_TK_like"/>
    <property type="match status" value="1"/>
</dbReference>
<dbReference type="InterPro" id="IPR051157">
    <property type="entry name" value="PDH/Transketolase"/>
</dbReference>